<proteinExistence type="predicted"/>
<organism evidence="1 2">
    <name type="scientific">Pelotomaculum schinkii</name>
    <dbReference type="NCBI Taxonomy" id="78350"/>
    <lineage>
        <taxon>Bacteria</taxon>
        <taxon>Bacillati</taxon>
        <taxon>Bacillota</taxon>
        <taxon>Clostridia</taxon>
        <taxon>Eubacteriales</taxon>
        <taxon>Desulfotomaculaceae</taxon>
        <taxon>Pelotomaculum</taxon>
    </lineage>
</organism>
<dbReference type="AlphaFoldDB" id="A0A4Y7R5N3"/>
<reference evidence="1 2" key="1">
    <citation type="journal article" date="2018" name="Environ. Microbiol.">
        <title>Novel energy conservation strategies and behaviour of Pelotomaculum schinkii driving syntrophic propionate catabolism.</title>
        <authorList>
            <person name="Hidalgo-Ahumada C.A.P."/>
            <person name="Nobu M.K."/>
            <person name="Narihiro T."/>
            <person name="Tamaki H."/>
            <person name="Liu W.T."/>
            <person name="Kamagata Y."/>
            <person name="Stams A.J.M."/>
            <person name="Imachi H."/>
            <person name="Sousa D.Z."/>
        </authorList>
    </citation>
    <scope>NUCLEOTIDE SEQUENCE [LARGE SCALE GENOMIC DNA]</scope>
    <source>
        <strain evidence="1 2">HH</strain>
    </source>
</reference>
<comment type="caution">
    <text evidence="1">The sequence shown here is derived from an EMBL/GenBank/DDBJ whole genome shotgun (WGS) entry which is preliminary data.</text>
</comment>
<sequence>MKKSIQKLLVVLLMTVMTLGGGVSGAWASSWSQVGSLSGDAASVNTLVTINNTLYAGTDNGVWTWNGTTWSQLGTLAYDVQSLVMLNGTLYAGSFYYGVWAWNGSTWAQVGTLSSHVQDLAVVNNNLYVATGDGVYAKSGSNWTILGLAGKQVLRLLAANDTLYAGTAQNGVYYYYYGDFQPCGSNNKPWGTQNVGDLHLYNYEVYAGTKGGGVWSFIGSTWYQRGGALSDDVFVLTSDEPFGTLYAGTNSGVKYLGGGTWNQVGSLSNRVVGLTTINNILYAGTSNNGVWVYQ</sequence>
<keyword evidence="2" id="KW-1185">Reference proteome</keyword>
<name>A0A4Y7R5N3_9FIRM</name>
<dbReference type="Proteomes" id="UP000298324">
    <property type="component" value="Unassembled WGS sequence"/>
</dbReference>
<evidence type="ECO:0000313" key="1">
    <source>
        <dbReference type="EMBL" id="TEB04255.1"/>
    </source>
</evidence>
<accession>A0A4Y7R5N3</accession>
<evidence type="ECO:0000313" key="2">
    <source>
        <dbReference type="Proteomes" id="UP000298324"/>
    </source>
</evidence>
<dbReference type="RefSeq" id="WP_190259425.1">
    <property type="nucleotide sequence ID" value="NZ_QFGA01000004.1"/>
</dbReference>
<protein>
    <submittedName>
        <fullName evidence="1">Uncharacterized protein</fullName>
    </submittedName>
</protein>
<gene>
    <name evidence="1" type="ORF">Psch_03980</name>
</gene>
<dbReference type="EMBL" id="QFGA01000004">
    <property type="protein sequence ID" value="TEB04255.1"/>
    <property type="molecule type" value="Genomic_DNA"/>
</dbReference>